<dbReference type="InterPro" id="IPR000742">
    <property type="entry name" value="EGF"/>
</dbReference>
<evidence type="ECO:0000256" key="3">
    <source>
        <dbReference type="PROSITE-ProRule" id="PRU00076"/>
    </source>
</evidence>
<comment type="caution">
    <text evidence="3">Lacks conserved residue(s) required for the propagation of feature annotation.</text>
</comment>
<keyword evidence="1 3" id="KW-0245">EGF-like domain</keyword>
<feature type="chain" id="PRO_5046710459" description="EGF-like domain-containing protein" evidence="4">
    <location>
        <begin position="25"/>
        <end position="200"/>
    </location>
</feature>
<accession>A0ABV0WX65</accession>
<dbReference type="Gene3D" id="2.10.25.10">
    <property type="entry name" value="Laminin"/>
    <property type="match status" value="1"/>
</dbReference>
<keyword evidence="7" id="KW-1185">Reference proteome</keyword>
<comment type="caution">
    <text evidence="6">The sequence shown here is derived from an EMBL/GenBank/DDBJ whole genome shotgun (WGS) entry which is preliminary data.</text>
</comment>
<dbReference type="InterPro" id="IPR013111">
    <property type="entry name" value="EGF_extracell"/>
</dbReference>
<evidence type="ECO:0000256" key="4">
    <source>
        <dbReference type="SAM" id="SignalP"/>
    </source>
</evidence>
<feature type="disulfide bond" evidence="3">
    <location>
        <begin position="90"/>
        <end position="100"/>
    </location>
</feature>
<feature type="non-terminal residue" evidence="6">
    <location>
        <position position="200"/>
    </location>
</feature>
<feature type="signal peptide" evidence="4">
    <location>
        <begin position="1"/>
        <end position="24"/>
    </location>
</feature>
<dbReference type="CDD" id="cd00054">
    <property type="entry name" value="EGF_CA"/>
    <property type="match status" value="1"/>
</dbReference>
<evidence type="ECO:0000259" key="5">
    <source>
        <dbReference type="PROSITE" id="PS50026"/>
    </source>
</evidence>
<keyword evidence="4" id="KW-0732">Signal</keyword>
<evidence type="ECO:0000313" key="7">
    <source>
        <dbReference type="Proteomes" id="UP001444071"/>
    </source>
</evidence>
<dbReference type="EMBL" id="JAHRIM010073587">
    <property type="protein sequence ID" value="MEQ2273946.1"/>
    <property type="molecule type" value="Genomic_DNA"/>
</dbReference>
<organism evidence="6 7">
    <name type="scientific">Xenotaenia resolanae</name>
    <dbReference type="NCBI Taxonomy" id="208358"/>
    <lineage>
        <taxon>Eukaryota</taxon>
        <taxon>Metazoa</taxon>
        <taxon>Chordata</taxon>
        <taxon>Craniata</taxon>
        <taxon>Vertebrata</taxon>
        <taxon>Euteleostomi</taxon>
        <taxon>Actinopterygii</taxon>
        <taxon>Neopterygii</taxon>
        <taxon>Teleostei</taxon>
        <taxon>Neoteleostei</taxon>
        <taxon>Acanthomorphata</taxon>
        <taxon>Ovalentaria</taxon>
        <taxon>Atherinomorphae</taxon>
        <taxon>Cyprinodontiformes</taxon>
        <taxon>Goodeidae</taxon>
        <taxon>Xenotaenia</taxon>
    </lineage>
</organism>
<evidence type="ECO:0000313" key="6">
    <source>
        <dbReference type="EMBL" id="MEQ2273946.1"/>
    </source>
</evidence>
<keyword evidence="2 3" id="KW-1015">Disulfide bond</keyword>
<dbReference type="PROSITE" id="PS00022">
    <property type="entry name" value="EGF_1"/>
    <property type="match status" value="1"/>
</dbReference>
<dbReference type="Proteomes" id="UP001444071">
    <property type="component" value="Unassembled WGS sequence"/>
</dbReference>
<feature type="disulfide bond" evidence="3">
    <location>
        <begin position="108"/>
        <end position="117"/>
    </location>
</feature>
<dbReference type="SUPFAM" id="SSF57196">
    <property type="entry name" value="EGF/Laminin"/>
    <property type="match status" value="1"/>
</dbReference>
<proteinExistence type="predicted"/>
<dbReference type="SMART" id="SM00181">
    <property type="entry name" value="EGF"/>
    <property type="match status" value="1"/>
</dbReference>
<gene>
    <name evidence="6" type="ORF">XENORESO_011422</name>
</gene>
<feature type="domain" description="EGF-like" evidence="5">
    <location>
        <begin position="86"/>
        <end position="118"/>
    </location>
</feature>
<dbReference type="Pfam" id="PF07974">
    <property type="entry name" value="EGF_2"/>
    <property type="match status" value="1"/>
</dbReference>
<evidence type="ECO:0000256" key="1">
    <source>
        <dbReference type="ARBA" id="ARBA00022536"/>
    </source>
</evidence>
<protein>
    <recommendedName>
        <fullName evidence="5">EGF-like domain-containing protein</fullName>
    </recommendedName>
</protein>
<name>A0ABV0WX65_9TELE</name>
<dbReference type="PROSITE" id="PS50026">
    <property type="entry name" value="EGF_3"/>
    <property type="match status" value="1"/>
</dbReference>
<reference evidence="6 7" key="1">
    <citation type="submission" date="2021-06" db="EMBL/GenBank/DDBJ databases">
        <authorList>
            <person name="Palmer J.M."/>
        </authorList>
    </citation>
    <scope>NUCLEOTIDE SEQUENCE [LARGE SCALE GENOMIC DNA]</scope>
    <source>
        <strain evidence="6 7">XR_2019</strain>
        <tissue evidence="6">Muscle</tissue>
    </source>
</reference>
<evidence type="ECO:0000256" key="2">
    <source>
        <dbReference type="ARBA" id="ARBA00023157"/>
    </source>
</evidence>
<sequence>MQQLLLGCFLLLFIFLTSPLPTHGQTGARRRGMERIQVMFTPTICKVLCNQDGCINRCEKGNMTTLYSPEGGLERRRDGSHGPGFRVFLCPLLCKNGGVCVQKDRCLCPANFTGKFCQIPVPPLAARPSGAALPSSTNEIVKPVLLSGTAANHELMRSEFLLPLGPNQEVPRSTAADSRMVKVRVQHPPEASVKIHQVMK</sequence>